<sequence>MSSHDAPRAVLDTNVLVAAGFRPRSASGRLAAAVRDGRLLALWTEATRAEAVSVLGRIPPLRPADLGALFPEAGQVQLLLDSDRFDRVPGPADRTFAALASAAGAPLVTADAPLAEGARAHGVDVRAPSEAARSLL</sequence>
<dbReference type="Proteomes" id="UP000216339">
    <property type="component" value="Unassembled WGS sequence"/>
</dbReference>
<evidence type="ECO:0000313" key="2">
    <source>
        <dbReference type="EMBL" id="PAP77712.1"/>
    </source>
</evidence>
<evidence type="ECO:0000259" key="1">
    <source>
        <dbReference type="Pfam" id="PF13470"/>
    </source>
</evidence>
<accession>A0A271J2J3</accession>
<dbReference type="Pfam" id="PF13470">
    <property type="entry name" value="PIN_3"/>
    <property type="match status" value="1"/>
</dbReference>
<name>A0A271J2J3_9BACT</name>
<dbReference type="SUPFAM" id="SSF88723">
    <property type="entry name" value="PIN domain-like"/>
    <property type="match status" value="1"/>
</dbReference>
<reference evidence="2 3" key="1">
    <citation type="submission" date="2016-11" db="EMBL/GenBank/DDBJ databases">
        <title>Study of marine rhodopsin-containing bacteria.</title>
        <authorList>
            <person name="Yoshizawa S."/>
            <person name="Kumagai Y."/>
            <person name="Kogure K."/>
        </authorList>
    </citation>
    <scope>NUCLEOTIDE SEQUENCE [LARGE SCALE GENOMIC DNA]</scope>
    <source>
        <strain evidence="2 3">SAORIC-28</strain>
    </source>
</reference>
<dbReference type="EMBL" id="MQWD01000001">
    <property type="protein sequence ID" value="PAP77712.1"/>
    <property type="molecule type" value="Genomic_DNA"/>
</dbReference>
<gene>
    <name evidence="2" type="ORF">BSZ37_15300</name>
</gene>
<dbReference type="RefSeq" id="WP_095511377.1">
    <property type="nucleotide sequence ID" value="NZ_MQWD01000001.1"/>
</dbReference>
<feature type="domain" description="PIN" evidence="1">
    <location>
        <begin position="8"/>
        <end position="108"/>
    </location>
</feature>
<dbReference type="AlphaFoldDB" id="A0A271J2J3"/>
<comment type="caution">
    <text evidence="2">The sequence shown here is derived from an EMBL/GenBank/DDBJ whole genome shotgun (WGS) entry which is preliminary data.</text>
</comment>
<dbReference type="InterPro" id="IPR029060">
    <property type="entry name" value="PIN-like_dom_sf"/>
</dbReference>
<evidence type="ECO:0000313" key="3">
    <source>
        <dbReference type="Proteomes" id="UP000216339"/>
    </source>
</evidence>
<dbReference type="InterPro" id="IPR002716">
    <property type="entry name" value="PIN_dom"/>
</dbReference>
<dbReference type="OrthoDB" id="32918at2"/>
<protein>
    <recommendedName>
        <fullName evidence="1">PIN domain-containing protein</fullName>
    </recommendedName>
</protein>
<organism evidence="2 3">
    <name type="scientific">Rubrivirga marina</name>
    <dbReference type="NCBI Taxonomy" id="1196024"/>
    <lineage>
        <taxon>Bacteria</taxon>
        <taxon>Pseudomonadati</taxon>
        <taxon>Rhodothermota</taxon>
        <taxon>Rhodothermia</taxon>
        <taxon>Rhodothermales</taxon>
        <taxon>Rubricoccaceae</taxon>
        <taxon>Rubrivirga</taxon>
    </lineage>
</organism>
<proteinExistence type="predicted"/>
<keyword evidence="3" id="KW-1185">Reference proteome</keyword>